<organism evidence="2 3">
    <name type="scientific">Periplaneta americana</name>
    <name type="common">American cockroach</name>
    <name type="synonym">Blatta americana</name>
    <dbReference type="NCBI Taxonomy" id="6978"/>
    <lineage>
        <taxon>Eukaryota</taxon>
        <taxon>Metazoa</taxon>
        <taxon>Ecdysozoa</taxon>
        <taxon>Arthropoda</taxon>
        <taxon>Hexapoda</taxon>
        <taxon>Insecta</taxon>
        <taxon>Pterygota</taxon>
        <taxon>Neoptera</taxon>
        <taxon>Polyneoptera</taxon>
        <taxon>Dictyoptera</taxon>
        <taxon>Blattodea</taxon>
        <taxon>Blattoidea</taxon>
        <taxon>Blattidae</taxon>
        <taxon>Blattinae</taxon>
        <taxon>Periplaneta</taxon>
    </lineage>
</organism>
<dbReference type="Proteomes" id="UP001148838">
    <property type="component" value="Unassembled WGS sequence"/>
</dbReference>
<evidence type="ECO:0000313" key="3">
    <source>
        <dbReference type="Proteomes" id="UP001148838"/>
    </source>
</evidence>
<feature type="domain" description="N-acetyltransferase" evidence="1">
    <location>
        <begin position="5"/>
        <end position="202"/>
    </location>
</feature>
<reference evidence="2 3" key="1">
    <citation type="journal article" date="2022" name="Allergy">
        <title>Genome assembly and annotation of Periplaneta americana reveal a comprehensive cockroach allergen profile.</title>
        <authorList>
            <person name="Wang L."/>
            <person name="Xiong Q."/>
            <person name="Saelim N."/>
            <person name="Wang L."/>
            <person name="Nong W."/>
            <person name="Wan A.T."/>
            <person name="Shi M."/>
            <person name="Liu X."/>
            <person name="Cao Q."/>
            <person name="Hui J.H.L."/>
            <person name="Sookrung N."/>
            <person name="Leung T.F."/>
            <person name="Tungtrongchitr A."/>
            <person name="Tsui S.K.W."/>
        </authorList>
    </citation>
    <scope>NUCLEOTIDE SEQUENCE [LARGE SCALE GENOMIC DNA]</scope>
    <source>
        <strain evidence="2">PWHHKU_190912</strain>
    </source>
</reference>
<evidence type="ECO:0000259" key="1">
    <source>
        <dbReference type="PROSITE" id="PS51186"/>
    </source>
</evidence>
<dbReference type="SUPFAM" id="SSF55729">
    <property type="entry name" value="Acyl-CoA N-acyltransferases (Nat)"/>
    <property type="match status" value="1"/>
</dbReference>
<dbReference type="CDD" id="cd04301">
    <property type="entry name" value="NAT_SF"/>
    <property type="match status" value="1"/>
</dbReference>
<dbReference type="PANTHER" id="PTHR20905:SF1">
    <property type="entry name" value="AT07410P-RELATED"/>
    <property type="match status" value="1"/>
</dbReference>
<gene>
    <name evidence="2" type="ORF">ANN_15020</name>
</gene>
<name>A0ABQ8SXW1_PERAM</name>
<comment type="caution">
    <text evidence="2">The sequence shown here is derived from an EMBL/GenBank/DDBJ whole genome shotgun (WGS) entry which is preliminary data.</text>
</comment>
<keyword evidence="3" id="KW-1185">Reference proteome</keyword>
<dbReference type="Gene3D" id="3.40.630.30">
    <property type="match status" value="1"/>
</dbReference>
<sequence>MGDEYDIVTANEDDKERMAEFMRQHFLTQSALSVASGAPPNRRTEEIYGLRFLSQGKSLLAVSRDDGRILGLIINYETRSDDKTPEDYLNCLSHEAYTKIEDFVHHLESAVDIWKLTGTDRAFYVNILSVDTATRGRGIAKVLMERSRDMARSMGYPMMWIICTSIYSIRICRNMGMDAVYTLPFSEYKDEDGEVIFNIPYPHTEAVLFVQKLNPER</sequence>
<dbReference type="PROSITE" id="PS51186">
    <property type="entry name" value="GNAT"/>
    <property type="match status" value="1"/>
</dbReference>
<dbReference type="PANTHER" id="PTHR20905">
    <property type="entry name" value="N-ACETYLTRANSFERASE-RELATED"/>
    <property type="match status" value="1"/>
</dbReference>
<dbReference type="InterPro" id="IPR016181">
    <property type="entry name" value="Acyl_CoA_acyltransferase"/>
</dbReference>
<evidence type="ECO:0000313" key="2">
    <source>
        <dbReference type="EMBL" id="KAJ4439064.1"/>
    </source>
</evidence>
<dbReference type="InterPro" id="IPR000182">
    <property type="entry name" value="GNAT_dom"/>
</dbReference>
<protein>
    <recommendedName>
        <fullName evidence="1">N-acetyltransferase domain-containing protein</fullName>
    </recommendedName>
</protein>
<accession>A0ABQ8SXW1</accession>
<proteinExistence type="predicted"/>
<dbReference type="EMBL" id="JAJSOF020000019">
    <property type="protein sequence ID" value="KAJ4439064.1"/>
    <property type="molecule type" value="Genomic_DNA"/>
</dbReference>